<dbReference type="Proteomes" id="UP001228113">
    <property type="component" value="Chromosome"/>
</dbReference>
<evidence type="ECO:0008006" key="3">
    <source>
        <dbReference type="Google" id="ProtNLM"/>
    </source>
</evidence>
<dbReference type="PIRSF" id="PIRSF033563">
    <property type="entry name" value="UCP033563"/>
    <property type="match status" value="1"/>
</dbReference>
<reference evidence="1" key="1">
    <citation type="journal article" date="2023" name="Int. J. Syst. Evol. Microbiol.">
        <title>Mesoterricola silvestris gen. nov., sp. nov., Mesoterricola sediminis sp. nov., Geothrix oryzae sp. nov., Geothrix edaphica sp. nov., Geothrix rubra sp. nov., and Geothrix limicola sp. nov., six novel members of Acidobacteriota isolated from soils.</title>
        <authorList>
            <person name="Itoh H."/>
            <person name="Sugisawa Y."/>
            <person name="Mise K."/>
            <person name="Xu Z."/>
            <person name="Kuniyasu M."/>
            <person name="Ushijima N."/>
            <person name="Kawano K."/>
            <person name="Kobayashi E."/>
            <person name="Shiratori Y."/>
            <person name="Masuda Y."/>
            <person name="Senoo K."/>
        </authorList>
    </citation>
    <scope>NUCLEOTIDE SEQUENCE</scope>
    <source>
        <strain evidence="1">W786</strain>
    </source>
</reference>
<proteinExistence type="predicted"/>
<organism evidence="1 2">
    <name type="scientific">Mesoterricola sediminis</name>
    <dbReference type="NCBI Taxonomy" id="2927980"/>
    <lineage>
        <taxon>Bacteria</taxon>
        <taxon>Pseudomonadati</taxon>
        <taxon>Acidobacteriota</taxon>
        <taxon>Holophagae</taxon>
        <taxon>Holophagales</taxon>
        <taxon>Holophagaceae</taxon>
        <taxon>Mesoterricola</taxon>
    </lineage>
</organism>
<dbReference type="Pfam" id="PF06245">
    <property type="entry name" value="DUF1015"/>
    <property type="match status" value="1"/>
</dbReference>
<gene>
    <name evidence="1" type="ORF">METESE_11360</name>
</gene>
<accession>A0AA48KF78</accession>
<keyword evidence="2" id="KW-1185">Reference proteome</keyword>
<dbReference type="KEGG" id="msea:METESE_11360"/>
<dbReference type="EMBL" id="AP027081">
    <property type="protein sequence ID" value="BDU76178.1"/>
    <property type="molecule type" value="Genomic_DNA"/>
</dbReference>
<name>A0AA48KF78_9BACT</name>
<dbReference type="AlphaFoldDB" id="A0AA48KF78"/>
<dbReference type="PANTHER" id="PTHR36454:SF1">
    <property type="entry name" value="DUF1015 DOMAIN-CONTAINING PROTEIN"/>
    <property type="match status" value="1"/>
</dbReference>
<dbReference type="RefSeq" id="WP_243334115.1">
    <property type="nucleotide sequence ID" value="NZ_AP027081.1"/>
</dbReference>
<dbReference type="InterPro" id="IPR008323">
    <property type="entry name" value="UCP033563"/>
</dbReference>
<evidence type="ECO:0000313" key="2">
    <source>
        <dbReference type="Proteomes" id="UP001228113"/>
    </source>
</evidence>
<sequence length="412" mass="46071">MSQLKPFRAYRPKPELAAQVAAVPYDVINTEEARQLAAGNTVSFLHVGRPEIDLPEGVDVHADEVYAMGVRNLQRMIGDRTLIHEGTPCLYIYQQRMGDHVQAGLVGLCSVKEYEEGAIKRHEYTRKDKEDDRTRHVTEQQANAEPVFLCYRAVPYIDSLVDKIRLQKPIYDVVTPDGIGHTVWIVSEETHIYTLNHLFDAIPAMYIADGHHRTAAAIRYGQARRAANPGGNGEESYESFMAVVFPHNQLKIMDYNRVVKDLNGLTEAAFLAKVGEAFDVAPAADRNPKAATEFGMFLGGKWYALKAKPGSFPAEDPVRSLDVSILQENLLAPILGIQDPRTDTRIDFVGGIRGMDELEKRVNNGWAVAFSMFPTSLEQLMDVADAGQIMPPKSTWFEPKLRSGLLVRLYED</sequence>
<dbReference type="PANTHER" id="PTHR36454">
    <property type="entry name" value="LMO2823 PROTEIN"/>
    <property type="match status" value="1"/>
</dbReference>
<protein>
    <recommendedName>
        <fullName evidence="3">DUF1015 domain-containing protein</fullName>
    </recommendedName>
</protein>
<evidence type="ECO:0000313" key="1">
    <source>
        <dbReference type="EMBL" id="BDU76178.1"/>
    </source>
</evidence>